<dbReference type="InterPro" id="IPR011049">
    <property type="entry name" value="Serralysin-like_metalloprot_C"/>
</dbReference>
<dbReference type="InterPro" id="IPR001343">
    <property type="entry name" value="Hemolysn_Ca-bd"/>
</dbReference>
<dbReference type="GO" id="GO:0005576">
    <property type="term" value="C:extracellular region"/>
    <property type="evidence" value="ECO:0007669"/>
    <property type="project" value="UniProtKB-SubCell"/>
</dbReference>
<name>A0A0D0TI91_PSEFL</name>
<feature type="region of interest" description="Disordered" evidence="4">
    <location>
        <begin position="449"/>
        <end position="481"/>
    </location>
</feature>
<dbReference type="GO" id="GO:0005509">
    <property type="term" value="F:calcium ion binding"/>
    <property type="evidence" value="ECO:0007669"/>
    <property type="project" value="InterPro"/>
</dbReference>
<accession>A0A0D0TI91</accession>
<feature type="region of interest" description="Disordered" evidence="4">
    <location>
        <begin position="1"/>
        <end position="47"/>
    </location>
</feature>
<evidence type="ECO:0000313" key="5">
    <source>
        <dbReference type="EMBL" id="KIR20505.1"/>
    </source>
</evidence>
<evidence type="ECO:0000313" key="6">
    <source>
        <dbReference type="Proteomes" id="UP000032210"/>
    </source>
</evidence>
<evidence type="ECO:0000256" key="2">
    <source>
        <dbReference type="ARBA" id="ARBA00022525"/>
    </source>
</evidence>
<protein>
    <submittedName>
        <fullName evidence="5">ApxIA protein</fullName>
    </submittedName>
</protein>
<dbReference type="PANTHER" id="PTHR38340">
    <property type="entry name" value="S-LAYER PROTEIN"/>
    <property type="match status" value="1"/>
</dbReference>
<evidence type="ECO:0000256" key="1">
    <source>
        <dbReference type="ARBA" id="ARBA00004613"/>
    </source>
</evidence>
<comment type="caution">
    <text evidence="5">The sequence shown here is derived from an EMBL/GenBank/DDBJ whole genome shotgun (WGS) entry which is preliminary data.</text>
</comment>
<dbReference type="RefSeq" id="WP_043050307.1">
    <property type="nucleotide sequence ID" value="NZ_JXCQ01000045.1"/>
</dbReference>
<dbReference type="AlphaFoldDB" id="A0A0D0TI91"/>
<dbReference type="Pfam" id="PF14891">
    <property type="entry name" value="Peptidase_M91"/>
    <property type="match status" value="1"/>
</dbReference>
<dbReference type="InterPro" id="IPR028208">
    <property type="entry name" value="Effector_pro_NleD-like"/>
</dbReference>
<dbReference type="Gene3D" id="2.150.10.10">
    <property type="entry name" value="Serralysin-like metalloprotease, C-terminal"/>
    <property type="match status" value="2"/>
</dbReference>
<proteinExistence type="predicted"/>
<dbReference type="PRINTS" id="PR00313">
    <property type="entry name" value="CABNDNGRPT"/>
</dbReference>
<comment type="subcellular location">
    <subcellularLocation>
        <location evidence="1">Secreted</location>
    </subcellularLocation>
</comment>
<organism evidence="5 6">
    <name type="scientific">Pseudomonas fluorescens</name>
    <dbReference type="NCBI Taxonomy" id="294"/>
    <lineage>
        <taxon>Bacteria</taxon>
        <taxon>Pseudomonadati</taxon>
        <taxon>Pseudomonadota</taxon>
        <taxon>Gammaproteobacteria</taxon>
        <taxon>Pseudomonadales</taxon>
        <taxon>Pseudomonadaceae</taxon>
        <taxon>Pseudomonas</taxon>
    </lineage>
</organism>
<keyword evidence="3" id="KW-0106">Calcium</keyword>
<evidence type="ECO:0000256" key="3">
    <source>
        <dbReference type="ARBA" id="ARBA00022837"/>
    </source>
</evidence>
<dbReference type="PANTHER" id="PTHR38340:SF1">
    <property type="entry name" value="S-LAYER PROTEIN"/>
    <property type="match status" value="1"/>
</dbReference>
<sequence length="498" mass="52595">MSMPAGTPPLNHSPFQRSSAGLSSHSPDIDKPKSNPKGTAPVKITPNMPFSEGGVQIELNVWGGKGLYGPPKEEVLIIRTGDAADKVHVRKSTDGGLIADINGKSYEIPLYEDGRSRQKLEIHTNGGDDDVSMADDLELPVSVKLGNGNDRFKAGGGRINAYGGAGNDTLTLGRGVAYAEGNDGDDSITAGTGYSVMYGGNGNDKLRAGSGGSYMDGGSGNDRLEGGSGHNVMNGGKGDDVLIGGKGSNTLYSGRGSDTISSVSDADSIYAKDGDTIKRTSGSKLKTVSPTDGGGRAFNVQGTEEFKQRFADDIELLQSSPMGQKILEALDKTPAPIKVVQQPEGEAAFYNYGRKGFDAGDPRQEPPNDWAHGYINNGVPGAPADDATILLDPSFVVEEHKRPPIVPTFHELAHGYNGINGTSLPGEHFVGVDPDNPDRPQFESNRELQAVGNETNAPPFDFDNDPSTPPTNKNPVWATENGFAGELGTSVRERYFSR</sequence>
<dbReference type="SUPFAM" id="SSF51120">
    <property type="entry name" value="beta-Roll"/>
    <property type="match status" value="1"/>
</dbReference>
<feature type="compositionally biased region" description="Polar residues" evidence="4">
    <location>
        <begin position="13"/>
        <end position="26"/>
    </location>
</feature>
<reference evidence="5 6" key="1">
    <citation type="submission" date="2015-01" db="EMBL/GenBank/DDBJ databases">
        <title>Genome sequence of the beneficial rhizobacterium Pseudomonas fluorescens 2-79.</title>
        <authorList>
            <person name="Thuermer A."/>
            <person name="Daniel R."/>
        </authorList>
    </citation>
    <scope>NUCLEOTIDE SEQUENCE [LARGE SCALE GENOMIC DNA]</scope>
    <source>
        <strain evidence="5 6">2-79</strain>
    </source>
</reference>
<gene>
    <name evidence="5" type="primary">apxIA</name>
    <name evidence="5" type="ORF">PFLU3_40400</name>
</gene>
<evidence type="ECO:0000256" key="4">
    <source>
        <dbReference type="SAM" id="MobiDB-lite"/>
    </source>
</evidence>
<keyword evidence="2" id="KW-0964">Secreted</keyword>
<dbReference type="PATRIC" id="fig|294.125.peg.4146"/>
<dbReference type="Pfam" id="PF00353">
    <property type="entry name" value="HemolysinCabind"/>
    <property type="match status" value="3"/>
</dbReference>
<dbReference type="InterPro" id="IPR050557">
    <property type="entry name" value="RTX_toxin/Mannuronan_C5-epim"/>
</dbReference>
<dbReference type="EMBL" id="JXCQ01000045">
    <property type="protein sequence ID" value="KIR20505.1"/>
    <property type="molecule type" value="Genomic_DNA"/>
</dbReference>
<dbReference type="Proteomes" id="UP000032210">
    <property type="component" value="Unassembled WGS sequence"/>
</dbReference>